<name>W1XU82_9ZZZZ</name>
<dbReference type="EMBL" id="AZMM01011879">
    <property type="protein sequence ID" value="ETJ33671.1"/>
    <property type="molecule type" value="Genomic_DNA"/>
</dbReference>
<reference evidence="1" key="1">
    <citation type="submission" date="2013-12" db="EMBL/GenBank/DDBJ databases">
        <title>A Varibaculum cambriense genome reconstructed from a premature infant gut community with otherwise low bacterial novelty that shifts toward anaerobic metabolism during the third week of life.</title>
        <authorList>
            <person name="Brown C.T."/>
            <person name="Sharon I."/>
            <person name="Thomas B.C."/>
            <person name="Castelle C.J."/>
            <person name="Morowitz M.J."/>
            <person name="Banfield J.F."/>
        </authorList>
    </citation>
    <scope>NUCLEOTIDE SEQUENCE</scope>
</reference>
<organism evidence="1">
    <name type="scientific">human gut metagenome</name>
    <dbReference type="NCBI Taxonomy" id="408170"/>
    <lineage>
        <taxon>unclassified sequences</taxon>
        <taxon>metagenomes</taxon>
        <taxon>organismal metagenomes</taxon>
    </lineage>
</organism>
<dbReference type="AlphaFoldDB" id="W1XU82"/>
<dbReference type="InterPro" id="IPR018163">
    <property type="entry name" value="Thr/Ala-tRNA-synth_IIc_edit"/>
</dbReference>
<feature type="non-terminal residue" evidence="1">
    <location>
        <position position="1"/>
    </location>
</feature>
<evidence type="ECO:0000313" key="1">
    <source>
        <dbReference type="EMBL" id="ETJ33671.1"/>
    </source>
</evidence>
<proteinExistence type="predicted"/>
<sequence>KDIKSRMQEIIDKDIPIKRIKVSKEKAIEIFSNYNMEDKVKLLQTCKMEEFLYIFSFQVHYQIQ</sequence>
<dbReference type="SUPFAM" id="SSF55186">
    <property type="entry name" value="ThrRS/AlaRS common domain"/>
    <property type="match status" value="1"/>
</dbReference>
<gene>
    <name evidence="1" type="ORF">Q604_UNBC11879G0001</name>
</gene>
<comment type="caution">
    <text evidence="1">The sequence shown here is derived from an EMBL/GenBank/DDBJ whole genome shotgun (WGS) entry which is preliminary data.</text>
</comment>
<dbReference type="GO" id="GO:0004812">
    <property type="term" value="F:aminoacyl-tRNA ligase activity"/>
    <property type="evidence" value="ECO:0007669"/>
    <property type="project" value="UniProtKB-KW"/>
</dbReference>
<accession>W1XU82</accession>
<dbReference type="Gene3D" id="3.30.980.10">
    <property type="entry name" value="Threonyl-trna Synthetase, Chain A, domain 2"/>
    <property type="match status" value="1"/>
</dbReference>
<dbReference type="GO" id="GO:0000166">
    <property type="term" value="F:nucleotide binding"/>
    <property type="evidence" value="ECO:0007669"/>
    <property type="project" value="InterPro"/>
</dbReference>
<keyword evidence="1" id="KW-0030">Aminoacyl-tRNA synthetase</keyword>
<keyword evidence="1" id="KW-0436">Ligase</keyword>
<protein>
    <submittedName>
        <fullName evidence="1">Fision threonyl-tRNA synthetase</fullName>
    </submittedName>
</protein>